<dbReference type="EMBL" id="JAMRDG010000002">
    <property type="protein sequence ID" value="KAJ3691031.1"/>
    <property type="molecule type" value="Genomic_DNA"/>
</dbReference>
<dbReference type="GO" id="GO:0009536">
    <property type="term" value="C:plastid"/>
    <property type="evidence" value="ECO:0007669"/>
    <property type="project" value="UniProtKB-ARBA"/>
</dbReference>
<dbReference type="InterPro" id="IPR029045">
    <property type="entry name" value="ClpP/crotonase-like_dom_sf"/>
</dbReference>
<organism evidence="3 4">
    <name type="scientific">Rhynchospora tenuis</name>
    <dbReference type="NCBI Taxonomy" id="198213"/>
    <lineage>
        <taxon>Eukaryota</taxon>
        <taxon>Viridiplantae</taxon>
        <taxon>Streptophyta</taxon>
        <taxon>Embryophyta</taxon>
        <taxon>Tracheophyta</taxon>
        <taxon>Spermatophyta</taxon>
        <taxon>Magnoliopsida</taxon>
        <taxon>Liliopsida</taxon>
        <taxon>Poales</taxon>
        <taxon>Cyperaceae</taxon>
        <taxon>Cyperoideae</taxon>
        <taxon>Rhynchosporeae</taxon>
        <taxon>Rhynchospora</taxon>
    </lineage>
</organism>
<dbReference type="InterPro" id="IPR023562">
    <property type="entry name" value="ClpP/TepA"/>
</dbReference>
<comment type="similarity">
    <text evidence="1 2">Belongs to the peptidase S14 family.</text>
</comment>
<comment type="caution">
    <text evidence="3">The sequence shown here is derived from an EMBL/GenBank/DDBJ whole genome shotgun (WGS) entry which is preliminary data.</text>
</comment>
<accession>A0AAD5ZCI3</accession>
<dbReference type="GO" id="GO:0009368">
    <property type="term" value="C:endopeptidase Clp complex"/>
    <property type="evidence" value="ECO:0007669"/>
    <property type="project" value="TreeGrafter"/>
</dbReference>
<dbReference type="GO" id="GO:0004176">
    <property type="term" value="F:ATP-dependent peptidase activity"/>
    <property type="evidence" value="ECO:0007669"/>
    <property type="project" value="InterPro"/>
</dbReference>
<dbReference type="PRINTS" id="PR00127">
    <property type="entry name" value="CLPPROTEASEP"/>
</dbReference>
<dbReference type="Pfam" id="PF00574">
    <property type="entry name" value="CLP_protease"/>
    <property type="match status" value="1"/>
</dbReference>
<dbReference type="GO" id="GO:0051117">
    <property type="term" value="F:ATPase binding"/>
    <property type="evidence" value="ECO:0007669"/>
    <property type="project" value="TreeGrafter"/>
</dbReference>
<dbReference type="Proteomes" id="UP001210211">
    <property type="component" value="Unassembled WGS sequence"/>
</dbReference>
<evidence type="ECO:0000256" key="2">
    <source>
        <dbReference type="RuleBase" id="RU003567"/>
    </source>
</evidence>
<sequence>MALSVTPPNLRSLYARTNTTSRSRASDRPGYLHTGKRNVNIAFNKEVQKKLSWRSKGTATRAQVTMMSIGVPRVLYENSKDGTADFLDLWDVLHKERIVFIGDEIDEEVGNKLVATLLYLDELDDSKDLFFFINCQGGDISSSLAIYDTMQFLRSPVATRCIGYAYDIPAFILAAGKKGNRAALPHTRIILRAPVGEANGQVDDVLNETKELTKIRDHLFNELAKQTGQPAEKIFQDLTEGKRFNTQGAIEYGLIDRIARAKRSSNTIFRHEKTTPGLG</sequence>
<name>A0AAD5ZCI3_9POAL</name>
<dbReference type="GO" id="GO:0004252">
    <property type="term" value="F:serine-type endopeptidase activity"/>
    <property type="evidence" value="ECO:0007669"/>
    <property type="project" value="InterPro"/>
</dbReference>
<dbReference type="CDD" id="cd07017">
    <property type="entry name" value="S14_ClpP_2"/>
    <property type="match status" value="1"/>
</dbReference>
<dbReference type="AlphaFoldDB" id="A0AAD5ZCI3"/>
<proteinExistence type="inferred from homology"/>
<dbReference type="PANTHER" id="PTHR10381:SF46">
    <property type="entry name" value="ATP-DEPENDENT CLP PROTEASE PROTEOLYTIC SUBUNIT-RELATED PROTEIN 2, CHLOROPLASTIC"/>
    <property type="match status" value="1"/>
</dbReference>
<protein>
    <recommendedName>
        <fullName evidence="2">ATP-dependent Clp protease proteolytic subunit</fullName>
    </recommendedName>
</protein>
<evidence type="ECO:0000256" key="1">
    <source>
        <dbReference type="ARBA" id="ARBA00007039"/>
    </source>
</evidence>
<gene>
    <name evidence="3" type="ORF">LUZ61_020195</name>
</gene>
<reference evidence="3 4" key="1">
    <citation type="journal article" date="2022" name="Cell">
        <title>Repeat-based holocentromeres influence genome architecture and karyotype evolution.</title>
        <authorList>
            <person name="Hofstatter P.G."/>
            <person name="Thangavel G."/>
            <person name="Lux T."/>
            <person name="Neumann P."/>
            <person name="Vondrak T."/>
            <person name="Novak P."/>
            <person name="Zhang M."/>
            <person name="Costa L."/>
            <person name="Castellani M."/>
            <person name="Scott A."/>
            <person name="Toegelov H."/>
            <person name="Fuchs J."/>
            <person name="Mata-Sucre Y."/>
            <person name="Dias Y."/>
            <person name="Vanzela A.L.L."/>
            <person name="Huettel B."/>
            <person name="Almeida C.C.S."/>
            <person name="Simkova H."/>
            <person name="Souza G."/>
            <person name="Pedrosa-Harand A."/>
            <person name="Macas J."/>
            <person name="Mayer K.F.X."/>
            <person name="Houben A."/>
            <person name="Marques A."/>
        </authorList>
    </citation>
    <scope>NUCLEOTIDE SEQUENCE [LARGE SCALE GENOMIC DNA]</scope>
    <source>
        <strain evidence="3">RhyTen1mFocal</strain>
    </source>
</reference>
<keyword evidence="4" id="KW-1185">Reference proteome</keyword>
<dbReference type="GO" id="GO:0006515">
    <property type="term" value="P:protein quality control for misfolded or incompletely synthesized proteins"/>
    <property type="evidence" value="ECO:0007669"/>
    <property type="project" value="TreeGrafter"/>
</dbReference>
<dbReference type="HAMAP" id="MF_00444">
    <property type="entry name" value="ClpP"/>
    <property type="match status" value="1"/>
</dbReference>
<dbReference type="PANTHER" id="PTHR10381">
    <property type="entry name" value="ATP-DEPENDENT CLP PROTEASE PROTEOLYTIC SUBUNIT"/>
    <property type="match status" value="1"/>
</dbReference>
<evidence type="ECO:0000313" key="3">
    <source>
        <dbReference type="EMBL" id="KAJ3691031.1"/>
    </source>
</evidence>
<dbReference type="Gene3D" id="3.90.226.10">
    <property type="entry name" value="2-enoyl-CoA Hydratase, Chain A, domain 1"/>
    <property type="match status" value="1"/>
</dbReference>
<evidence type="ECO:0000313" key="4">
    <source>
        <dbReference type="Proteomes" id="UP001210211"/>
    </source>
</evidence>
<dbReference type="InterPro" id="IPR001907">
    <property type="entry name" value="ClpP"/>
</dbReference>
<dbReference type="SUPFAM" id="SSF52096">
    <property type="entry name" value="ClpP/crotonase"/>
    <property type="match status" value="1"/>
</dbReference>